<dbReference type="EMBL" id="PVUE01000017">
    <property type="protein sequence ID" value="PRZ40416.1"/>
    <property type="molecule type" value="Genomic_DNA"/>
</dbReference>
<dbReference type="GO" id="GO:0042276">
    <property type="term" value="P:error-prone translesion synthesis"/>
    <property type="evidence" value="ECO:0007669"/>
    <property type="project" value="TreeGrafter"/>
</dbReference>
<accession>A0A2T0ZVM7</accession>
<name>A0A2T0ZVM7_9ACTN</name>
<comment type="function">
    <text evidence="2">Poorly processive, error-prone DNA polymerase involved in untargeted mutagenesis. Copies undamaged DNA at stalled replication forks, which arise in vivo from mismatched or misaligned primer ends. These misaligned primers can be extended by PolIV. Exhibits no 3'-5' exonuclease (proofreading) activity. May be involved in translesional synthesis, in conjunction with the beta clamp from PolIII.</text>
</comment>
<dbReference type="GO" id="GO:0005829">
    <property type="term" value="C:cytosol"/>
    <property type="evidence" value="ECO:0007669"/>
    <property type="project" value="TreeGrafter"/>
</dbReference>
<dbReference type="Gene3D" id="3.40.1170.60">
    <property type="match status" value="1"/>
</dbReference>
<dbReference type="AlphaFoldDB" id="A0A2T0ZVM7"/>
<dbReference type="RefSeq" id="WP_202862654.1">
    <property type="nucleotide sequence ID" value="NZ_PVUE01000017.1"/>
</dbReference>
<protein>
    <submittedName>
        <fullName evidence="5">DNA polymerase-4</fullName>
    </submittedName>
</protein>
<dbReference type="GO" id="GO:0003684">
    <property type="term" value="F:damaged DNA binding"/>
    <property type="evidence" value="ECO:0007669"/>
    <property type="project" value="InterPro"/>
</dbReference>
<dbReference type="CDD" id="cd03586">
    <property type="entry name" value="PolY_Pol_IV_kappa"/>
    <property type="match status" value="1"/>
</dbReference>
<dbReference type="NCBIfam" id="NF002883">
    <property type="entry name" value="PRK03352.1"/>
    <property type="match status" value="1"/>
</dbReference>
<dbReference type="Gene3D" id="1.10.150.20">
    <property type="entry name" value="5' to 3' exonuclease, C-terminal subdomain"/>
    <property type="match status" value="1"/>
</dbReference>
<gene>
    <name evidence="5" type="ORF">CLV47_11751</name>
</gene>
<dbReference type="PROSITE" id="PS50173">
    <property type="entry name" value="UMUC"/>
    <property type="match status" value="1"/>
</dbReference>
<dbReference type="InterPro" id="IPR050116">
    <property type="entry name" value="DNA_polymerase-Y"/>
</dbReference>
<dbReference type="PANTHER" id="PTHR11076:SF33">
    <property type="entry name" value="DNA POLYMERASE KAPPA"/>
    <property type="match status" value="1"/>
</dbReference>
<dbReference type="Proteomes" id="UP000237752">
    <property type="component" value="Unassembled WGS sequence"/>
</dbReference>
<dbReference type="SUPFAM" id="SSF100879">
    <property type="entry name" value="Lesion bypass DNA polymerase (Y-family), little finger domain"/>
    <property type="match status" value="1"/>
</dbReference>
<evidence type="ECO:0000256" key="2">
    <source>
        <dbReference type="ARBA" id="ARBA00025589"/>
    </source>
</evidence>
<keyword evidence="6" id="KW-1185">Reference proteome</keyword>
<comment type="similarity">
    <text evidence="1">Belongs to the DNA polymerase type-Y family.</text>
</comment>
<dbReference type="Pfam" id="PF00817">
    <property type="entry name" value="IMS"/>
    <property type="match status" value="1"/>
</dbReference>
<dbReference type="GO" id="GO:0003887">
    <property type="term" value="F:DNA-directed DNA polymerase activity"/>
    <property type="evidence" value="ECO:0007669"/>
    <property type="project" value="UniProtKB-EC"/>
</dbReference>
<dbReference type="InterPro" id="IPR043128">
    <property type="entry name" value="Rev_trsase/Diguanyl_cyclase"/>
</dbReference>
<dbReference type="PANTHER" id="PTHR11076">
    <property type="entry name" value="DNA REPAIR POLYMERASE UMUC / TRANSFERASE FAMILY MEMBER"/>
    <property type="match status" value="1"/>
</dbReference>
<dbReference type="InterPro" id="IPR017961">
    <property type="entry name" value="DNA_pol_Y-fam_little_finger"/>
</dbReference>
<proteinExistence type="inferred from homology"/>
<reference evidence="5 6" key="1">
    <citation type="submission" date="2018-03" db="EMBL/GenBank/DDBJ databases">
        <title>Genomic Encyclopedia of Archaeal and Bacterial Type Strains, Phase II (KMG-II): from individual species to whole genera.</title>
        <authorList>
            <person name="Goeker M."/>
        </authorList>
    </citation>
    <scope>NUCLEOTIDE SEQUENCE [LARGE SCALE GENOMIC DNA]</scope>
    <source>
        <strain evidence="5 6">DSM 100065</strain>
    </source>
</reference>
<evidence type="ECO:0000259" key="4">
    <source>
        <dbReference type="PROSITE" id="PS50173"/>
    </source>
</evidence>
<comment type="caution">
    <text evidence="5">The sequence shown here is derived from an EMBL/GenBank/DDBJ whole genome shotgun (WGS) entry which is preliminary data.</text>
</comment>
<dbReference type="SUPFAM" id="SSF56672">
    <property type="entry name" value="DNA/RNA polymerases"/>
    <property type="match status" value="1"/>
</dbReference>
<feature type="domain" description="UmuC" evidence="4">
    <location>
        <begin position="12"/>
        <end position="191"/>
    </location>
</feature>
<comment type="catalytic activity">
    <reaction evidence="3">
        <text>DNA(n) + a 2'-deoxyribonucleoside 5'-triphosphate = DNA(n+1) + diphosphate</text>
        <dbReference type="Rhea" id="RHEA:22508"/>
        <dbReference type="Rhea" id="RHEA-COMP:17339"/>
        <dbReference type="Rhea" id="RHEA-COMP:17340"/>
        <dbReference type="ChEBI" id="CHEBI:33019"/>
        <dbReference type="ChEBI" id="CHEBI:61560"/>
        <dbReference type="ChEBI" id="CHEBI:173112"/>
        <dbReference type="EC" id="2.7.7.7"/>
    </reaction>
</comment>
<evidence type="ECO:0000313" key="6">
    <source>
        <dbReference type="Proteomes" id="UP000237752"/>
    </source>
</evidence>
<dbReference type="InterPro" id="IPR022880">
    <property type="entry name" value="DNApol_IV"/>
</dbReference>
<evidence type="ECO:0000256" key="3">
    <source>
        <dbReference type="ARBA" id="ARBA00049244"/>
    </source>
</evidence>
<dbReference type="Pfam" id="PF11799">
    <property type="entry name" value="IMS_C"/>
    <property type="match status" value="1"/>
</dbReference>
<dbReference type="Gene3D" id="3.30.1490.100">
    <property type="entry name" value="DNA polymerase, Y-family, little finger domain"/>
    <property type="match status" value="1"/>
</dbReference>
<dbReference type="InterPro" id="IPR036775">
    <property type="entry name" value="DNA_pol_Y-fam_lit_finger_sf"/>
</dbReference>
<dbReference type="GO" id="GO:0009432">
    <property type="term" value="P:SOS response"/>
    <property type="evidence" value="ECO:0007669"/>
    <property type="project" value="TreeGrafter"/>
</dbReference>
<dbReference type="InterPro" id="IPR043502">
    <property type="entry name" value="DNA/RNA_pol_sf"/>
</dbReference>
<dbReference type="InterPro" id="IPR001126">
    <property type="entry name" value="UmuC"/>
</dbReference>
<dbReference type="GO" id="GO:0006281">
    <property type="term" value="P:DNA repair"/>
    <property type="evidence" value="ECO:0007669"/>
    <property type="project" value="InterPro"/>
</dbReference>
<sequence>MTEDAPQMQAWILHVDLDQYVAAVEIRRRPELRGLPVVVGGSGDPTQARQVVATASYEAREYGVHSGMPLRAAYRKCPEAVFLAADHSAYDAASEEVMDTLRSFELPVEVWGWDEAFVGATTDDPVGLANDIRARVLERTELSCAVGIGDTKERAKMATGFAKPGGVYQLTAANWMPIMGERQTRELWGIGTRTAAKLAAHDLKTVAELASADPRALAQWFGPTIGPNLTQLAKGGFDTRIETEPRVAKSTSKQTTFPVDLTERDDIEAHVTEIASEVAAEAFRDGRVATHVGVTVRTASFFTRTKTGKLPAPTTDPEDVRRGALRVLERFDLDRPVRLLGVRVVLEEPT</sequence>
<dbReference type="Gene3D" id="3.30.70.270">
    <property type="match status" value="1"/>
</dbReference>
<organism evidence="5 6">
    <name type="scientific">Antricoccus suffuscus</name>
    <dbReference type="NCBI Taxonomy" id="1629062"/>
    <lineage>
        <taxon>Bacteria</taxon>
        <taxon>Bacillati</taxon>
        <taxon>Actinomycetota</taxon>
        <taxon>Actinomycetes</taxon>
        <taxon>Geodermatophilales</taxon>
        <taxon>Antricoccaceae</taxon>
        <taxon>Antricoccus</taxon>
    </lineage>
</organism>
<evidence type="ECO:0000313" key="5">
    <source>
        <dbReference type="EMBL" id="PRZ40416.1"/>
    </source>
</evidence>
<evidence type="ECO:0000256" key="1">
    <source>
        <dbReference type="ARBA" id="ARBA00010945"/>
    </source>
</evidence>